<sequence length="327" mass="35687">MKQERFVALHREAWSELQHWLDLVDSKPRQALRDARASGFPVEYRRLCHHLALARARGYSGEVTDRLQRMVQQGHRLLYRPPAPRWHRALSFLVAGFPRLVRSEWRCMAAAAVLFFAPALFCLVALQFHPQWAHSIFGSAQLAEFEKMYDPANHRIGRSSGTDLAMFGHYVMNNVSIAFRTFASGLALGVGAVYVLAANGVIIGGVAGHLTQMGYGGPFWRFVAAHAAFELTALVIAGGAGLKLGLTLLAPGRQRRGPAMVAAGWIGAQLALGAFAMLLIAAAIEAFWSSVAWFPDLLKFGSAALLWLLVLGWLWRGGAQAEGGDGA</sequence>
<reference evidence="3" key="1">
    <citation type="submission" date="2016-10" db="EMBL/GenBank/DDBJ databases">
        <authorList>
            <person name="Varghese N."/>
            <person name="Submissions S."/>
        </authorList>
    </citation>
    <scope>NUCLEOTIDE SEQUENCE [LARGE SCALE GENOMIC DNA]</scope>
    <source>
        <strain evidence="3">UNC178MFTsu3.1</strain>
    </source>
</reference>
<accession>A0A1I2JH45</accession>
<keyword evidence="1" id="KW-0472">Membrane</keyword>
<keyword evidence="1" id="KW-1133">Transmembrane helix</keyword>
<feature type="transmembrane region" description="Helical" evidence="1">
    <location>
        <begin position="219"/>
        <end position="242"/>
    </location>
</feature>
<feature type="transmembrane region" description="Helical" evidence="1">
    <location>
        <begin position="107"/>
        <end position="128"/>
    </location>
</feature>
<evidence type="ECO:0000313" key="3">
    <source>
        <dbReference type="Proteomes" id="UP000199477"/>
    </source>
</evidence>
<dbReference type="STRING" id="500610.SAMN02799615_04037"/>
<protein>
    <submittedName>
        <fullName evidence="2">Uncharacterized membrane protein SpoIIM, required for sporulation</fullName>
    </submittedName>
</protein>
<dbReference type="RefSeq" id="WP_026636878.1">
    <property type="nucleotide sequence ID" value="NZ_FONH01000025.1"/>
</dbReference>
<dbReference type="Pfam" id="PF01944">
    <property type="entry name" value="SpoIIM"/>
    <property type="match status" value="1"/>
</dbReference>
<keyword evidence="1" id="KW-0812">Transmembrane</keyword>
<dbReference type="InterPro" id="IPR002798">
    <property type="entry name" value="SpoIIM-like"/>
</dbReference>
<feature type="transmembrane region" description="Helical" evidence="1">
    <location>
        <begin position="182"/>
        <end position="207"/>
    </location>
</feature>
<dbReference type="PANTHER" id="PTHR35337">
    <property type="entry name" value="SLR1478 PROTEIN"/>
    <property type="match status" value="1"/>
</dbReference>
<feature type="transmembrane region" description="Helical" evidence="1">
    <location>
        <begin position="296"/>
        <end position="315"/>
    </location>
</feature>
<evidence type="ECO:0000313" key="2">
    <source>
        <dbReference type="EMBL" id="SFF53589.1"/>
    </source>
</evidence>
<keyword evidence="3" id="KW-1185">Reference proteome</keyword>
<proteinExistence type="predicted"/>
<dbReference type="PANTHER" id="PTHR35337:SF1">
    <property type="entry name" value="SLR1478 PROTEIN"/>
    <property type="match status" value="1"/>
</dbReference>
<dbReference type="Proteomes" id="UP000199477">
    <property type="component" value="Unassembled WGS sequence"/>
</dbReference>
<evidence type="ECO:0000256" key="1">
    <source>
        <dbReference type="SAM" id="Phobius"/>
    </source>
</evidence>
<name>A0A1I2JH45_9GAMM</name>
<gene>
    <name evidence="2" type="ORF">SAMN02799615_04037</name>
</gene>
<dbReference type="AlphaFoldDB" id="A0A1I2JH45"/>
<feature type="transmembrane region" description="Helical" evidence="1">
    <location>
        <begin position="262"/>
        <end position="284"/>
    </location>
</feature>
<dbReference type="EMBL" id="FONH01000025">
    <property type="protein sequence ID" value="SFF53589.1"/>
    <property type="molecule type" value="Genomic_DNA"/>
</dbReference>
<organism evidence="2 3">
    <name type="scientific">Dyella marensis</name>
    <dbReference type="NCBI Taxonomy" id="500610"/>
    <lineage>
        <taxon>Bacteria</taxon>
        <taxon>Pseudomonadati</taxon>
        <taxon>Pseudomonadota</taxon>
        <taxon>Gammaproteobacteria</taxon>
        <taxon>Lysobacterales</taxon>
        <taxon>Rhodanobacteraceae</taxon>
        <taxon>Dyella</taxon>
    </lineage>
</organism>